<comment type="caution">
    <text evidence="3">The sequence shown here is derived from an EMBL/GenBank/DDBJ whole genome shotgun (WGS) entry which is preliminary data.</text>
</comment>
<evidence type="ECO:0000313" key="4">
    <source>
        <dbReference type="Proteomes" id="UP001324115"/>
    </source>
</evidence>
<accession>A0AAN7FST2</accession>
<evidence type="ECO:0000256" key="2">
    <source>
        <dbReference type="SAM" id="Phobius"/>
    </source>
</evidence>
<keyword evidence="2" id="KW-0472">Membrane</keyword>
<gene>
    <name evidence="3" type="ORF">RGQ29_013800</name>
</gene>
<name>A0AAN7FST2_QUERU</name>
<proteinExistence type="predicted"/>
<keyword evidence="4" id="KW-1185">Reference proteome</keyword>
<dbReference type="EMBL" id="JAXUIC010000003">
    <property type="protein sequence ID" value="KAK4595475.1"/>
    <property type="molecule type" value="Genomic_DNA"/>
</dbReference>
<keyword evidence="2" id="KW-1133">Transmembrane helix</keyword>
<protein>
    <submittedName>
        <fullName evidence="3">Uncharacterized protein</fullName>
    </submittedName>
</protein>
<feature type="transmembrane region" description="Helical" evidence="2">
    <location>
        <begin position="42"/>
        <end position="63"/>
    </location>
</feature>
<dbReference type="Proteomes" id="UP001324115">
    <property type="component" value="Unassembled WGS sequence"/>
</dbReference>
<keyword evidence="2" id="KW-0812">Transmembrane</keyword>
<sequence>METEFWKQIYRLYTLSPPFLSQFLSLFVWQGFKRKMYRSEPLLQWLSLILLVFLVPHLLGFTVHQQSEARPLNPNMEVERRKKQSLSSSTFEAVLVKEQYVANKGEIPAGGPPFLYSPPSHIGKHVMSAAPRVHGGEYVSLNKGPVPPSAPNPITHGP</sequence>
<organism evidence="3 4">
    <name type="scientific">Quercus rubra</name>
    <name type="common">Northern red oak</name>
    <name type="synonym">Quercus borealis</name>
    <dbReference type="NCBI Taxonomy" id="3512"/>
    <lineage>
        <taxon>Eukaryota</taxon>
        <taxon>Viridiplantae</taxon>
        <taxon>Streptophyta</taxon>
        <taxon>Embryophyta</taxon>
        <taxon>Tracheophyta</taxon>
        <taxon>Spermatophyta</taxon>
        <taxon>Magnoliopsida</taxon>
        <taxon>eudicotyledons</taxon>
        <taxon>Gunneridae</taxon>
        <taxon>Pentapetalae</taxon>
        <taxon>rosids</taxon>
        <taxon>fabids</taxon>
        <taxon>Fagales</taxon>
        <taxon>Fagaceae</taxon>
        <taxon>Quercus</taxon>
    </lineage>
</organism>
<reference evidence="3 4" key="1">
    <citation type="journal article" date="2023" name="G3 (Bethesda)">
        <title>A haplotype-resolved chromosome-scale genome for Quercus rubra L. provides insights into the genetics of adaptive traits for red oak species.</title>
        <authorList>
            <person name="Kapoor B."/>
            <person name="Jenkins J."/>
            <person name="Schmutz J."/>
            <person name="Zhebentyayeva T."/>
            <person name="Kuelheim C."/>
            <person name="Coggeshall M."/>
            <person name="Heim C."/>
            <person name="Lasky J.R."/>
            <person name="Leites L."/>
            <person name="Islam-Faridi N."/>
            <person name="Romero-Severson J."/>
            <person name="DeLeo V.L."/>
            <person name="Lucas S.M."/>
            <person name="Lazic D."/>
            <person name="Gailing O."/>
            <person name="Carlson J."/>
            <person name="Staton M."/>
        </authorList>
    </citation>
    <scope>NUCLEOTIDE SEQUENCE [LARGE SCALE GENOMIC DNA]</scope>
    <source>
        <strain evidence="3">Pseudo-F2</strain>
    </source>
</reference>
<feature type="region of interest" description="Disordered" evidence="1">
    <location>
        <begin position="138"/>
        <end position="158"/>
    </location>
</feature>
<evidence type="ECO:0000256" key="1">
    <source>
        <dbReference type="SAM" id="MobiDB-lite"/>
    </source>
</evidence>
<feature type="transmembrane region" description="Helical" evidence="2">
    <location>
        <begin position="12"/>
        <end position="30"/>
    </location>
</feature>
<dbReference type="AlphaFoldDB" id="A0AAN7FST2"/>
<evidence type="ECO:0000313" key="3">
    <source>
        <dbReference type="EMBL" id="KAK4595475.1"/>
    </source>
</evidence>